<protein>
    <submittedName>
        <fullName evidence="1">Uncharacterized protein</fullName>
    </submittedName>
</protein>
<comment type="caution">
    <text evidence="1">The sequence shown here is derived from an EMBL/GenBank/DDBJ whole genome shotgun (WGS) entry which is preliminary data.</text>
</comment>
<dbReference type="Proteomes" id="UP000828941">
    <property type="component" value="Chromosome 6"/>
</dbReference>
<accession>A0ACB9NHP7</accession>
<name>A0ACB9NHP7_BAUVA</name>
<organism evidence="1 2">
    <name type="scientific">Bauhinia variegata</name>
    <name type="common">Purple orchid tree</name>
    <name type="synonym">Phanera variegata</name>
    <dbReference type="NCBI Taxonomy" id="167791"/>
    <lineage>
        <taxon>Eukaryota</taxon>
        <taxon>Viridiplantae</taxon>
        <taxon>Streptophyta</taxon>
        <taxon>Embryophyta</taxon>
        <taxon>Tracheophyta</taxon>
        <taxon>Spermatophyta</taxon>
        <taxon>Magnoliopsida</taxon>
        <taxon>eudicotyledons</taxon>
        <taxon>Gunneridae</taxon>
        <taxon>Pentapetalae</taxon>
        <taxon>rosids</taxon>
        <taxon>fabids</taxon>
        <taxon>Fabales</taxon>
        <taxon>Fabaceae</taxon>
        <taxon>Cercidoideae</taxon>
        <taxon>Cercideae</taxon>
        <taxon>Bauhiniinae</taxon>
        <taxon>Bauhinia</taxon>
    </lineage>
</organism>
<proteinExistence type="predicted"/>
<sequence length="335" mass="34700">MPFFGRVGNLLKQAVNKQISSQSSSSPSVFQSIRCMSSAPSSKLFIGGLPYSTDERSLQEAFSRYGTVVDARVVKDRETGRSRGFGFVTFTSVEEASSAIQALDQKDLHGRIVSVDYANDRTRGFSRGGYGNAPFGGSGTGGRYGDSGAYGSNAAGGYGSGGFGPGSYASGSNYGSGGSGNNYGTDSFGSGSPGDNYSGSGVNYENDGNFASGSTGGYGGNTGNFGVAGAGGGSDNYGRAPGFGSSDNFGSSGVLVEVIVILVLVPVVVVVVSLVVDLMKVRDLDMGEVVNWIAKKVAILVGILEITGNHWKELTWTMLTMLVIWPKELEKILVS</sequence>
<evidence type="ECO:0000313" key="1">
    <source>
        <dbReference type="EMBL" id="KAI4335905.1"/>
    </source>
</evidence>
<dbReference type="EMBL" id="CM039431">
    <property type="protein sequence ID" value="KAI4335905.1"/>
    <property type="molecule type" value="Genomic_DNA"/>
</dbReference>
<gene>
    <name evidence="1" type="ORF">L6164_014502</name>
</gene>
<keyword evidence="2" id="KW-1185">Reference proteome</keyword>
<reference evidence="1 2" key="1">
    <citation type="journal article" date="2022" name="DNA Res.">
        <title>Chromosomal-level genome assembly of the orchid tree Bauhinia variegata (Leguminosae; Cercidoideae) supports the allotetraploid origin hypothesis of Bauhinia.</title>
        <authorList>
            <person name="Zhong Y."/>
            <person name="Chen Y."/>
            <person name="Zheng D."/>
            <person name="Pang J."/>
            <person name="Liu Y."/>
            <person name="Luo S."/>
            <person name="Meng S."/>
            <person name="Qian L."/>
            <person name="Wei D."/>
            <person name="Dai S."/>
            <person name="Zhou R."/>
        </authorList>
    </citation>
    <scope>NUCLEOTIDE SEQUENCE [LARGE SCALE GENOMIC DNA]</scope>
    <source>
        <strain evidence="1">BV-YZ2020</strain>
    </source>
</reference>
<evidence type="ECO:0000313" key="2">
    <source>
        <dbReference type="Proteomes" id="UP000828941"/>
    </source>
</evidence>